<dbReference type="Proteomes" id="UP001164693">
    <property type="component" value="Chromosome"/>
</dbReference>
<dbReference type="SMART" id="SM00530">
    <property type="entry name" value="HTH_XRE"/>
    <property type="match status" value="1"/>
</dbReference>
<proteinExistence type="predicted"/>
<organism evidence="2 3">
    <name type="scientific">Jatrophihabitans cynanchi</name>
    <dbReference type="NCBI Taxonomy" id="2944128"/>
    <lineage>
        <taxon>Bacteria</taxon>
        <taxon>Bacillati</taxon>
        <taxon>Actinomycetota</taxon>
        <taxon>Actinomycetes</taxon>
        <taxon>Jatrophihabitantales</taxon>
        <taxon>Jatrophihabitantaceae</taxon>
        <taxon>Jatrophihabitans</taxon>
    </lineage>
</organism>
<dbReference type="PROSITE" id="PS50943">
    <property type="entry name" value="HTH_CROC1"/>
    <property type="match status" value="1"/>
</dbReference>
<sequence>MDGWELRRRRRDAGLTLQQVARAAGTAEANVSAYERGTKAPNQRTLRRLVAVIDAGADSVVHRAQLATAPATAAALRLGLRQGWATADLLRLVRQMRSDATHLTRPADRAAFYAEPSTTGDPRWNAMLAGAVDDLAVRDGVPAPEWTRGKALDRFWFVTDELALRAYVFGHSPMALQVRGVMVDPADLEAV</sequence>
<dbReference type="Gene3D" id="1.10.260.40">
    <property type="entry name" value="lambda repressor-like DNA-binding domains"/>
    <property type="match status" value="1"/>
</dbReference>
<name>A0ABY7K608_9ACTN</name>
<dbReference type="SUPFAM" id="SSF47413">
    <property type="entry name" value="lambda repressor-like DNA-binding domains"/>
    <property type="match status" value="1"/>
</dbReference>
<keyword evidence="3" id="KW-1185">Reference proteome</keyword>
<reference evidence="2" key="1">
    <citation type="submission" date="2022-05" db="EMBL/GenBank/DDBJ databases">
        <title>Jatrophihabitans sp. SB3-54 whole genome sequence.</title>
        <authorList>
            <person name="Suh M.K."/>
            <person name="Eom M.K."/>
            <person name="Kim J.S."/>
            <person name="Kim H.S."/>
            <person name="Do H.E."/>
            <person name="Shin Y.K."/>
            <person name="Lee J.-S."/>
        </authorList>
    </citation>
    <scope>NUCLEOTIDE SEQUENCE</scope>
    <source>
        <strain evidence="2">SB3-54</strain>
    </source>
</reference>
<feature type="domain" description="HTH cro/C1-type" evidence="1">
    <location>
        <begin position="6"/>
        <end position="60"/>
    </location>
</feature>
<dbReference type="RefSeq" id="WP_269445493.1">
    <property type="nucleotide sequence ID" value="NZ_CP097463.1"/>
</dbReference>
<dbReference type="InterPro" id="IPR010982">
    <property type="entry name" value="Lambda_DNA-bd_dom_sf"/>
</dbReference>
<protein>
    <submittedName>
        <fullName evidence="2">Helix-turn-helix transcriptional regulator</fullName>
    </submittedName>
</protein>
<accession>A0ABY7K608</accession>
<gene>
    <name evidence="2" type="ORF">M6B22_09370</name>
</gene>
<dbReference type="Pfam" id="PF13560">
    <property type="entry name" value="HTH_31"/>
    <property type="match status" value="1"/>
</dbReference>
<evidence type="ECO:0000313" key="3">
    <source>
        <dbReference type="Proteomes" id="UP001164693"/>
    </source>
</evidence>
<dbReference type="CDD" id="cd00093">
    <property type="entry name" value="HTH_XRE"/>
    <property type="match status" value="1"/>
</dbReference>
<dbReference type="EMBL" id="CP097463">
    <property type="protein sequence ID" value="WAX58952.1"/>
    <property type="molecule type" value="Genomic_DNA"/>
</dbReference>
<evidence type="ECO:0000313" key="2">
    <source>
        <dbReference type="EMBL" id="WAX58952.1"/>
    </source>
</evidence>
<evidence type="ECO:0000259" key="1">
    <source>
        <dbReference type="PROSITE" id="PS50943"/>
    </source>
</evidence>
<dbReference type="InterPro" id="IPR001387">
    <property type="entry name" value="Cro/C1-type_HTH"/>
</dbReference>